<keyword evidence="2" id="KW-1185">Reference proteome</keyword>
<evidence type="ECO:0000313" key="1">
    <source>
        <dbReference type="EMBL" id="GMT20833.1"/>
    </source>
</evidence>
<organism evidence="1 2">
    <name type="scientific">Pristionchus fissidentatus</name>
    <dbReference type="NCBI Taxonomy" id="1538716"/>
    <lineage>
        <taxon>Eukaryota</taxon>
        <taxon>Metazoa</taxon>
        <taxon>Ecdysozoa</taxon>
        <taxon>Nematoda</taxon>
        <taxon>Chromadorea</taxon>
        <taxon>Rhabditida</taxon>
        <taxon>Rhabditina</taxon>
        <taxon>Diplogasteromorpha</taxon>
        <taxon>Diplogasteroidea</taxon>
        <taxon>Neodiplogasteridae</taxon>
        <taxon>Pristionchus</taxon>
    </lineage>
</organism>
<protein>
    <submittedName>
        <fullName evidence="1">Uncharacterized protein</fullName>
    </submittedName>
</protein>
<dbReference type="EMBL" id="BTSY01000003">
    <property type="protein sequence ID" value="GMT20833.1"/>
    <property type="molecule type" value="Genomic_DNA"/>
</dbReference>
<dbReference type="Proteomes" id="UP001432322">
    <property type="component" value="Unassembled WGS sequence"/>
</dbReference>
<gene>
    <name evidence="1" type="ORF">PFISCL1PPCAC_12130</name>
</gene>
<feature type="non-terminal residue" evidence="1">
    <location>
        <position position="94"/>
    </location>
</feature>
<feature type="non-terminal residue" evidence="1">
    <location>
        <position position="1"/>
    </location>
</feature>
<accession>A0AAV5VR71</accession>
<evidence type="ECO:0000313" key="2">
    <source>
        <dbReference type="Proteomes" id="UP001432322"/>
    </source>
</evidence>
<sequence>DLHVARRFTRSFNARLDASIIRMCSSGGRSNREVSGRTCLGVSIFSLITSRTAQLSIASSISLRTTAFCVDPEEILSTLFDSLVFIFFLDGAII</sequence>
<comment type="caution">
    <text evidence="1">The sequence shown here is derived from an EMBL/GenBank/DDBJ whole genome shotgun (WGS) entry which is preliminary data.</text>
</comment>
<name>A0AAV5VR71_9BILA</name>
<dbReference type="AlphaFoldDB" id="A0AAV5VR71"/>
<proteinExistence type="predicted"/>
<reference evidence="1" key="1">
    <citation type="submission" date="2023-10" db="EMBL/GenBank/DDBJ databases">
        <title>Genome assembly of Pristionchus species.</title>
        <authorList>
            <person name="Yoshida K."/>
            <person name="Sommer R.J."/>
        </authorList>
    </citation>
    <scope>NUCLEOTIDE SEQUENCE</scope>
    <source>
        <strain evidence="1">RS5133</strain>
    </source>
</reference>